<accession>A0A1J5RXL4</accession>
<name>A0A1J5RXL4_9ZZZZ</name>
<organism evidence="1">
    <name type="scientific">mine drainage metagenome</name>
    <dbReference type="NCBI Taxonomy" id="410659"/>
    <lineage>
        <taxon>unclassified sequences</taxon>
        <taxon>metagenomes</taxon>
        <taxon>ecological metagenomes</taxon>
    </lineage>
</organism>
<dbReference type="SUPFAM" id="SSF48371">
    <property type="entry name" value="ARM repeat"/>
    <property type="match status" value="1"/>
</dbReference>
<sequence length="489" mass="53897">MNVLNMKRGKACRKPFDMGMPAKATDLVRLAIKAGDPYCAAAVHNIATGRDKRRLEALMFDKRRNTLLLARWEHTPASVLEAIANSSAGNGDSGVVIRLDKNPNATAKALSQLYVGQADVRQLNSDFTVLIAQHLHSPVSVLASIVQLSEDEQSLKAVSRNPAASAEVLSVLLERMANSKIIGVLYKNLAENPSTSTELLDFIYAKGDEYVRAAVIGHARCSQAVIDESVSDKDVKIMRKLAVNARVSSETLVNLAASHDVAVRCGVASNVASPEVLVMRLLLDDSCLVRRAIAARLDLTAASINALANDKDSWVRQWLARNPRIPRKVLERLSVDFEVDVRRAVARNTCCPVGLLKALAKDQSAWVRSAVAYQHKSPKVVMEALATDNNIDVLSGVANNPHTPQMILQDLAASPELDIRRGVILNKYATRKTLLPLLEDPYYLHRLMLVGSVRLKGKDKWSLRDDPDFQVRFMVFRWMASRLCESAVR</sequence>
<dbReference type="EMBL" id="MLJW01000144">
    <property type="protein sequence ID" value="OIQ96695.1"/>
    <property type="molecule type" value="Genomic_DNA"/>
</dbReference>
<dbReference type="InterPro" id="IPR011989">
    <property type="entry name" value="ARM-like"/>
</dbReference>
<dbReference type="AlphaFoldDB" id="A0A1J5RXL4"/>
<dbReference type="InterPro" id="IPR016024">
    <property type="entry name" value="ARM-type_fold"/>
</dbReference>
<protein>
    <submittedName>
        <fullName evidence="1">Leucine rich repeat variant</fullName>
    </submittedName>
</protein>
<reference evidence="1" key="1">
    <citation type="submission" date="2016-10" db="EMBL/GenBank/DDBJ databases">
        <title>Sequence of Gallionella enrichment culture.</title>
        <authorList>
            <person name="Poehlein A."/>
            <person name="Muehling M."/>
            <person name="Daniel R."/>
        </authorList>
    </citation>
    <scope>NUCLEOTIDE SEQUENCE</scope>
</reference>
<dbReference type="Gene3D" id="1.25.10.10">
    <property type="entry name" value="Leucine-rich Repeat Variant"/>
    <property type="match status" value="1"/>
</dbReference>
<proteinExistence type="predicted"/>
<gene>
    <name evidence="1" type="ORF">GALL_212830</name>
</gene>
<evidence type="ECO:0000313" key="1">
    <source>
        <dbReference type="EMBL" id="OIQ96695.1"/>
    </source>
</evidence>
<comment type="caution">
    <text evidence="1">The sequence shown here is derived from an EMBL/GenBank/DDBJ whole genome shotgun (WGS) entry which is preliminary data.</text>
</comment>